<evidence type="ECO:0000256" key="2">
    <source>
        <dbReference type="ARBA" id="ARBA00023253"/>
    </source>
</evidence>
<protein>
    <recommendedName>
        <fullName evidence="7">O-fucosyltransferase family protein</fullName>
    </recommendedName>
</protein>
<dbReference type="PANTHER" id="PTHR31469:SF8">
    <property type="entry name" value="OS07G0641000 PROTEIN"/>
    <property type="match status" value="1"/>
</dbReference>
<feature type="region of interest" description="Disordered" evidence="4">
    <location>
        <begin position="1"/>
        <end position="45"/>
    </location>
</feature>
<feature type="compositionally biased region" description="Basic and acidic residues" evidence="4">
    <location>
        <begin position="426"/>
        <end position="438"/>
    </location>
</feature>
<proteinExistence type="predicted"/>
<accession>A0ABD3QA88</accession>
<reference evidence="5 6" key="1">
    <citation type="submission" date="2024-10" db="EMBL/GenBank/DDBJ databases">
        <title>Updated reference genomes for cyclostephanoid diatoms.</title>
        <authorList>
            <person name="Roberts W.R."/>
            <person name="Alverson A.J."/>
        </authorList>
    </citation>
    <scope>NUCLEOTIDE SEQUENCE [LARGE SCALE GENOMIC DNA]</scope>
    <source>
        <strain evidence="5 6">AJA010-31</strain>
    </source>
</reference>
<dbReference type="CDD" id="cd11296">
    <property type="entry name" value="O-FucT_like"/>
    <property type="match status" value="1"/>
</dbReference>
<evidence type="ECO:0000313" key="5">
    <source>
        <dbReference type="EMBL" id="KAL3797035.1"/>
    </source>
</evidence>
<keyword evidence="6" id="KW-1185">Reference proteome</keyword>
<feature type="region of interest" description="Disordered" evidence="4">
    <location>
        <begin position="691"/>
        <end position="720"/>
    </location>
</feature>
<evidence type="ECO:0000313" key="6">
    <source>
        <dbReference type="Proteomes" id="UP001530400"/>
    </source>
</evidence>
<dbReference type="Proteomes" id="UP001530400">
    <property type="component" value="Unassembled WGS sequence"/>
</dbReference>
<dbReference type="InterPro" id="IPR019378">
    <property type="entry name" value="GDP-Fuc_O-FucTrfase"/>
</dbReference>
<dbReference type="Gene3D" id="3.40.50.11340">
    <property type="match status" value="1"/>
</dbReference>
<keyword evidence="3" id="KW-0119">Carbohydrate metabolism</keyword>
<feature type="compositionally biased region" description="Low complexity" evidence="4">
    <location>
        <begin position="693"/>
        <end position="706"/>
    </location>
</feature>
<feature type="region of interest" description="Disordered" evidence="4">
    <location>
        <begin position="417"/>
        <end position="445"/>
    </location>
</feature>
<evidence type="ECO:0000256" key="3">
    <source>
        <dbReference type="ARBA" id="ARBA00023277"/>
    </source>
</evidence>
<feature type="region of interest" description="Disordered" evidence="4">
    <location>
        <begin position="554"/>
        <end position="573"/>
    </location>
</feature>
<gene>
    <name evidence="5" type="ORF">ACHAWO_006671</name>
</gene>
<dbReference type="Pfam" id="PF10250">
    <property type="entry name" value="O-FucT"/>
    <property type="match status" value="1"/>
</dbReference>
<evidence type="ECO:0008006" key="7">
    <source>
        <dbReference type="Google" id="ProtNLM"/>
    </source>
</evidence>
<name>A0ABD3QA88_9STRA</name>
<evidence type="ECO:0000256" key="1">
    <source>
        <dbReference type="ARBA" id="ARBA00022679"/>
    </source>
</evidence>
<dbReference type="GO" id="GO:0016740">
    <property type="term" value="F:transferase activity"/>
    <property type="evidence" value="ECO:0007669"/>
    <property type="project" value="UniProtKB-KW"/>
</dbReference>
<dbReference type="AlphaFoldDB" id="A0ABD3QA88"/>
<dbReference type="PANTHER" id="PTHR31469">
    <property type="entry name" value="OS07G0633600 PROTEIN"/>
    <property type="match status" value="1"/>
</dbReference>
<dbReference type="GO" id="GO:0006004">
    <property type="term" value="P:fucose metabolic process"/>
    <property type="evidence" value="ECO:0007669"/>
    <property type="project" value="UniProtKB-KW"/>
</dbReference>
<keyword evidence="1" id="KW-0808">Transferase</keyword>
<evidence type="ECO:0000256" key="4">
    <source>
        <dbReference type="SAM" id="MobiDB-lite"/>
    </source>
</evidence>
<dbReference type="Gene3D" id="3.40.50.11350">
    <property type="match status" value="1"/>
</dbReference>
<organism evidence="5 6">
    <name type="scientific">Cyclotella atomus</name>
    <dbReference type="NCBI Taxonomy" id="382360"/>
    <lineage>
        <taxon>Eukaryota</taxon>
        <taxon>Sar</taxon>
        <taxon>Stramenopiles</taxon>
        <taxon>Ochrophyta</taxon>
        <taxon>Bacillariophyta</taxon>
        <taxon>Coscinodiscophyceae</taxon>
        <taxon>Thalassiosirophycidae</taxon>
        <taxon>Stephanodiscales</taxon>
        <taxon>Stephanodiscaceae</taxon>
        <taxon>Cyclotella</taxon>
    </lineage>
</organism>
<dbReference type="EMBL" id="JALLPJ020000268">
    <property type="protein sequence ID" value="KAL3797035.1"/>
    <property type="molecule type" value="Genomic_DNA"/>
</dbReference>
<sequence length="1202" mass="132821">MPRKTISRVPQTPRLIREIKPKRIQQRTYTNTTPDPNNDDDLSNTNSFAAALTAPSARQRFHKQDISINDANHNHNDNSTLEEPKDHTTHNNILKDKWERYKRIPLRKKIRQLVWSLVLYYSLKMIYIVDYLELNPKNVGSNTYYHGMDGYKDGGVNVKSVNANSLLGYGDLGKSLPKYDPSSLGTGVRSYDFGGNEIGSNSAGKSSLSSGMKSYDFFGNPIGSSGIDKSSLSTGVKTYDLNSNAFGSNSAGKSSLSSGIKSYDFLGNPIGSNSADKYTLSSGFKSSDFLGNPIDSNIADKYSLSSEIKSSDFVGNTIGSSVIDKSRLGTGVKSYDFLGDALGTNSVDKSSYISDIKSYDLNSNAIGSNGVVRNSDSNGIKSYDFLGNQIDSNNAGKSSLAKSHDFWGNPIDSMKHGTPSVGSGVKSDDVIGNDDHTKSSSGLGSGIDSNNFLGNQIDSDIAGKYSSGSGVKSHDFLGNRIDYSKPLGSSLDKTINSAASVQQNGKNYDFLGNQLIDSISGSAGRLNPGALNSYESSYSLDLSSGRSSNLFGNSLSQTQSYSPADRLGSSASHVLPGPYDNKLPPLQMNRQTNSMGQPLLQADSFGASNNGLTKSLDRLPSSGVLTDTYDNLLSKQRVHEGISNSNSVQSNALGLSSSVSMNNSFLRGNVLKSSSYGSGNNMLAMNAGGQLVSSGSNHRSSLSHLNCQPHGGPTETESSEIEYWRDIPSDASFISSFYSSKSQEQSHEGSNSFWKAKYLTFEMDGSGFNNMRLGFENVMIMAHAMGRTLVMPPKRQLAHGLRDVHGRKVVSFSDFYDIAAINAEQRGLNIISMEQFLEREALNGNLKGQYPPDNRVNWDNQPLYLLWEYIANVTESFDWHPNECILAFPRGGSDGQDLLTMLDIIVNGEDGRPFPQPIEYQGKPTRFDAPTMERLREALGGRKKMCIYDKSVHLTHDVVHFKADETDGTRLITQFYAFLWFEDWRQDLWAKRFVRDHLRYRDEILCLAARVVATLRAHAGDYDAIHVRRTDFQSQFPETNLSPQELLMQLQNTIERGSTLFIATDEHNQTYFKDIEAVYDVKYLAHFANEIASINPNYFGLVEQIVASRSRVFIGTYFSSYSALIVRLRGYYSVKEMKAGHESGAMRDTFYVPAKYRNAMRMYQAVQPPYYARDFPAAWRDIDHLDLPPPVTTLPESSWFIE</sequence>
<comment type="caution">
    <text evidence="5">The sequence shown here is derived from an EMBL/GenBank/DDBJ whole genome shotgun (WGS) entry which is preliminary data.</text>
</comment>
<keyword evidence="2" id="KW-0294">Fucose metabolism</keyword>